<reference evidence="3" key="3">
    <citation type="submission" date="2023-01" db="EMBL/GenBank/DDBJ databases">
        <authorList>
            <person name="Sun Q."/>
            <person name="Evtushenko L."/>
        </authorList>
    </citation>
    <scope>NUCLEOTIDE SEQUENCE</scope>
    <source>
        <strain evidence="3">VKM B-1606</strain>
    </source>
</reference>
<feature type="signal peptide" evidence="1">
    <location>
        <begin position="1"/>
        <end position="18"/>
    </location>
</feature>
<gene>
    <name evidence="3" type="ORF">GCM10008170_13360</name>
    <name evidence="4" type="ORF">JOD31_000238</name>
</gene>
<protein>
    <submittedName>
        <fullName evidence="4">Uncharacterized protein YcfJ</fullName>
    </submittedName>
</protein>
<accession>A0A9W6MRJ5</accession>
<evidence type="ECO:0000313" key="5">
    <source>
        <dbReference type="Proteomes" id="UP000758856"/>
    </source>
</evidence>
<evidence type="ECO:0000313" key="3">
    <source>
        <dbReference type="EMBL" id="GLK55317.1"/>
    </source>
</evidence>
<dbReference type="Proteomes" id="UP000758856">
    <property type="component" value="Unassembled WGS sequence"/>
</dbReference>
<keyword evidence="5" id="KW-1185">Reference proteome</keyword>
<evidence type="ECO:0000313" key="4">
    <source>
        <dbReference type="EMBL" id="MBM7850026.1"/>
    </source>
</evidence>
<reference evidence="3" key="1">
    <citation type="journal article" date="2014" name="Int. J. Syst. Evol. Microbiol.">
        <title>Complete genome sequence of Corynebacterium casei LMG S-19264T (=DSM 44701T), isolated from a smear-ripened cheese.</title>
        <authorList>
            <consortium name="US DOE Joint Genome Institute (JGI-PGF)"/>
            <person name="Walter F."/>
            <person name="Albersmeier A."/>
            <person name="Kalinowski J."/>
            <person name="Ruckert C."/>
        </authorList>
    </citation>
    <scope>NUCLEOTIDE SEQUENCE</scope>
    <source>
        <strain evidence="3">VKM B-1606</strain>
    </source>
</reference>
<name>A0A9W6MRJ5_9HYPH</name>
<keyword evidence="1" id="KW-0732">Signal</keyword>
<dbReference type="Pfam" id="PF13488">
    <property type="entry name" value="Gly-zipper_Omp"/>
    <property type="match status" value="1"/>
</dbReference>
<reference evidence="4 5" key="2">
    <citation type="submission" date="2021-01" db="EMBL/GenBank/DDBJ databases">
        <title>Genomic Encyclopedia of Type Strains, Phase IV (KMG-IV): sequencing the most valuable type-strain genomes for metagenomic binning, comparative biology and taxonomic classification.</title>
        <authorList>
            <person name="Goeker M."/>
        </authorList>
    </citation>
    <scope>NUCLEOTIDE SEQUENCE [LARGE SCALE GENOMIC DNA]</scope>
    <source>
        <strain evidence="4 5">DSM 6130</strain>
    </source>
</reference>
<dbReference type="AlphaFoldDB" id="A0A9W6MRJ5"/>
<feature type="domain" description="Glycine zipper" evidence="2">
    <location>
        <begin position="31"/>
        <end position="72"/>
    </location>
</feature>
<evidence type="ECO:0000313" key="6">
    <source>
        <dbReference type="Proteomes" id="UP001143400"/>
    </source>
</evidence>
<organism evidence="3 6">
    <name type="scientific">Methylopila capsulata</name>
    <dbReference type="NCBI Taxonomy" id="61654"/>
    <lineage>
        <taxon>Bacteria</taxon>
        <taxon>Pseudomonadati</taxon>
        <taxon>Pseudomonadota</taxon>
        <taxon>Alphaproteobacteria</taxon>
        <taxon>Hyphomicrobiales</taxon>
        <taxon>Methylopilaceae</taxon>
        <taxon>Methylopila</taxon>
    </lineage>
</organism>
<dbReference type="PROSITE" id="PS51257">
    <property type="entry name" value="PROKAR_LIPOPROTEIN"/>
    <property type="match status" value="1"/>
</dbReference>
<evidence type="ECO:0000259" key="2">
    <source>
        <dbReference type="Pfam" id="PF13488"/>
    </source>
</evidence>
<feature type="chain" id="PRO_5040879517" evidence="1">
    <location>
        <begin position="19"/>
        <end position="97"/>
    </location>
</feature>
<dbReference type="Proteomes" id="UP001143400">
    <property type="component" value="Unassembled WGS sequence"/>
</dbReference>
<sequence length="97" mass="9656">MKKIATLTLVTAMGLGLAACGETRNERALSGGLIGAGAGAVVGSAVSGGRASGALVGGALGAAGGAVVGANTRPERRREVCYGTNRYGERYRVPCRY</sequence>
<dbReference type="EMBL" id="JAFBCY010000001">
    <property type="protein sequence ID" value="MBM7850026.1"/>
    <property type="molecule type" value="Genomic_DNA"/>
</dbReference>
<evidence type="ECO:0000256" key="1">
    <source>
        <dbReference type="SAM" id="SignalP"/>
    </source>
</evidence>
<dbReference type="InterPro" id="IPR039567">
    <property type="entry name" value="Gly-zipper"/>
</dbReference>
<proteinExistence type="predicted"/>
<dbReference type="RefSeq" id="WP_204948497.1">
    <property type="nucleotide sequence ID" value="NZ_BSFF01000002.1"/>
</dbReference>
<comment type="caution">
    <text evidence="3">The sequence shown here is derived from an EMBL/GenBank/DDBJ whole genome shotgun (WGS) entry which is preliminary data.</text>
</comment>
<dbReference type="EMBL" id="BSFF01000002">
    <property type="protein sequence ID" value="GLK55317.1"/>
    <property type="molecule type" value="Genomic_DNA"/>
</dbReference>